<proteinExistence type="predicted"/>
<accession>A0ABT2JXN0</accession>
<evidence type="ECO:0000313" key="4">
    <source>
        <dbReference type="Proteomes" id="UP001156389"/>
    </source>
</evidence>
<feature type="region of interest" description="Disordered" evidence="1">
    <location>
        <begin position="1"/>
        <end position="24"/>
    </location>
</feature>
<dbReference type="Gene3D" id="3.40.50.1820">
    <property type="entry name" value="alpha/beta hydrolase"/>
    <property type="match status" value="1"/>
</dbReference>
<feature type="domain" description="AB hydrolase-1" evidence="2">
    <location>
        <begin position="53"/>
        <end position="282"/>
    </location>
</feature>
<dbReference type="PRINTS" id="PR00412">
    <property type="entry name" value="EPOXHYDRLASE"/>
</dbReference>
<evidence type="ECO:0000313" key="3">
    <source>
        <dbReference type="EMBL" id="MCT2592640.1"/>
    </source>
</evidence>
<dbReference type="PRINTS" id="PR00111">
    <property type="entry name" value="ABHYDROLASE"/>
</dbReference>
<dbReference type="InterPro" id="IPR029058">
    <property type="entry name" value="AB_hydrolase_fold"/>
</dbReference>
<reference evidence="3 4" key="1">
    <citation type="submission" date="2021-10" db="EMBL/GenBank/DDBJ databases">
        <title>Streptomyces gossypii sp. nov., isolated from soil collected from cotton field.</title>
        <authorList>
            <person name="Ge X."/>
            <person name="Chen X."/>
            <person name="Liu W."/>
        </authorList>
    </citation>
    <scope>NUCLEOTIDE SEQUENCE [LARGE SCALE GENOMIC DNA]</scope>
    <source>
        <strain evidence="3 4">N2-109</strain>
    </source>
</reference>
<keyword evidence="4" id="KW-1185">Reference proteome</keyword>
<dbReference type="InterPro" id="IPR000073">
    <property type="entry name" value="AB_hydrolase_1"/>
</dbReference>
<evidence type="ECO:0000256" key="1">
    <source>
        <dbReference type="SAM" id="MobiDB-lite"/>
    </source>
</evidence>
<protein>
    <submittedName>
        <fullName evidence="3">Alpha/beta hydrolase</fullName>
    </submittedName>
</protein>
<dbReference type="RefSeq" id="WP_260219974.1">
    <property type="nucleotide sequence ID" value="NZ_JAJAGO010000011.1"/>
</dbReference>
<dbReference type="PANTHER" id="PTHR43798">
    <property type="entry name" value="MONOACYLGLYCEROL LIPASE"/>
    <property type="match status" value="1"/>
</dbReference>
<comment type="caution">
    <text evidence="3">The sequence shown here is derived from an EMBL/GenBank/DDBJ whole genome shotgun (WGS) entry which is preliminary data.</text>
</comment>
<evidence type="ECO:0000259" key="2">
    <source>
        <dbReference type="Pfam" id="PF00561"/>
    </source>
</evidence>
<dbReference type="GO" id="GO:0016787">
    <property type="term" value="F:hydrolase activity"/>
    <property type="evidence" value="ECO:0007669"/>
    <property type="project" value="UniProtKB-KW"/>
</dbReference>
<sequence>MLTSEPAATAHKRRAAASPPGQGVIPEQLRGMTFDGYPCSYRLLQHPSAQTEPFVLLGGALQDKYAWVPGEGPFRAVSDIMTIDLPGWGDVPVLPSRYGFDFLADALAAAMDHAGIAKANIVGACYGGLIGYIFAKRHPDRAASLAMVSAQDGLSDETRAGFHRAIDALKADDLDTFLQIVVDLYLPPSVTAAHRRRKAIARVLRGQMRQLPARAFDNYIQGTLRLLDFRTEFSPLPLPTLVVNGEQDTFTPPSGGRRLADRLDASFALIDGGGHMLGLERPVETTERITSFILGRQTAQTPQLPFSRAPHPI</sequence>
<dbReference type="Pfam" id="PF00561">
    <property type="entry name" value="Abhydrolase_1"/>
    <property type="match status" value="1"/>
</dbReference>
<name>A0ABT2JXN0_9ACTN</name>
<dbReference type="SUPFAM" id="SSF53474">
    <property type="entry name" value="alpha/beta-Hydrolases"/>
    <property type="match status" value="1"/>
</dbReference>
<dbReference type="EMBL" id="JAJAGO010000011">
    <property type="protein sequence ID" value="MCT2592640.1"/>
    <property type="molecule type" value="Genomic_DNA"/>
</dbReference>
<dbReference type="InterPro" id="IPR050266">
    <property type="entry name" value="AB_hydrolase_sf"/>
</dbReference>
<dbReference type="Proteomes" id="UP001156389">
    <property type="component" value="Unassembled WGS sequence"/>
</dbReference>
<keyword evidence="3" id="KW-0378">Hydrolase</keyword>
<organism evidence="3 4">
    <name type="scientific">Streptomyces gossypii</name>
    <dbReference type="NCBI Taxonomy" id="2883101"/>
    <lineage>
        <taxon>Bacteria</taxon>
        <taxon>Bacillati</taxon>
        <taxon>Actinomycetota</taxon>
        <taxon>Actinomycetes</taxon>
        <taxon>Kitasatosporales</taxon>
        <taxon>Streptomycetaceae</taxon>
        <taxon>Streptomyces</taxon>
    </lineage>
</organism>
<dbReference type="InterPro" id="IPR000639">
    <property type="entry name" value="Epox_hydrolase-like"/>
</dbReference>
<dbReference type="PANTHER" id="PTHR43798:SF33">
    <property type="entry name" value="HYDROLASE, PUTATIVE (AFU_ORTHOLOGUE AFUA_2G14860)-RELATED"/>
    <property type="match status" value="1"/>
</dbReference>
<gene>
    <name evidence="3" type="ORF">LHJ74_22465</name>
</gene>